<feature type="binding site" evidence="6">
    <location>
        <position position="259"/>
    </location>
    <ligand>
        <name>NAD(+)</name>
        <dbReference type="ChEBI" id="CHEBI:57540"/>
    </ligand>
</feature>
<keyword evidence="4" id="KW-0560">Oxidoreductase</keyword>
<dbReference type="Gene3D" id="3.30.390.30">
    <property type="match status" value="1"/>
</dbReference>
<evidence type="ECO:0000256" key="7">
    <source>
        <dbReference type="PIRSR" id="PIRSR000350-4"/>
    </source>
</evidence>
<evidence type="ECO:0000259" key="8">
    <source>
        <dbReference type="Pfam" id="PF02852"/>
    </source>
</evidence>
<keyword evidence="11" id="KW-1185">Reference proteome</keyword>
<feature type="domain" description="Pyridine nucleotide-disulphide oxidoreductase dimerisation" evidence="8">
    <location>
        <begin position="336"/>
        <end position="446"/>
    </location>
</feature>
<keyword evidence="3 6" id="KW-0274">FAD</keyword>
<feature type="binding site" evidence="6">
    <location>
        <begin position="134"/>
        <end position="136"/>
    </location>
    <ligand>
        <name>FAD</name>
        <dbReference type="ChEBI" id="CHEBI:57692"/>
    </ligand>
</feature>
<feature type="binding site" evidence="6">
    <location>
        <begin position="171"/>
        <end position="178"/>
    </location>
    <ligand>
        <name>NAD(+)</name>
        <dbReference type="ChEBI" id="CHEBI:57540"/>
    </ligand>
</feature>
<sequence length="451" mass="48275">MNTFDVAVIGWGKGGKTIAGTLARAGKRVAIIEQSAEMYGGACINVACIPTKALIHSAQSRPEKDYDPEYFARAVDSRNKLTGKMRDVNYAMLADLGNVVVIDGVARFTGPKTLVVEAGEDSLELSAETILINTGSVPVIPDIEGAEFGGRIHTSITLQQAPLPEHLVIVGGGYIGIEFASMFSQFGSQVTVIDKNPRPLHREDHDVSQVVSGLLDGVRFITDATVIRISQTQDCAAIQYVWNEQEQTVRGDAVLIALGRRPATDSLDLATAGIKTTKNGAVEVNEYLESSVPGVYALGDVNGGPQFTYISLDDSRIVTDRILGDGLRSRNDRQAIPSTIFTTPPFAKVGLTEAEAEKAGYSIKVASKNVADIKAMPKPKIVGDPRGMIKVIVDADSDLILGAALIHIDAQEVINLVALAMRHKITASELRDTIYIHPSSTEALNEVLGTI</sequence>
<dbReference type="GO" id="GO:0003955">
    <property type="term" value="F:NAD(P)H dehydrogenase (quinone) activity"/>
    <property type="evidence" value="ECO:0007669"/>
    <property type="project" value="TreeGrafter"/>
</dbReference>
<dbReference type="InterPro" id="IPR016156">
    <property type="entry name" value="FAD/NAD-linked_Rdtase_dimer_sf"/>
</dbReference>
<evidence type="ECO:0000256" key="1">
    <source>
        <dbReference type="ARBA" id="ARBA00007532"/>
    </source>
</evidence>
<dbReference type="PRINTS" id="PR00368">
    <property type="entry name" value="FADPNR"/>
</dbReference>
<feature type="active site" description="Proton acceptor" evidence="5">
    <location>
        <position position="437"/>
    </location>
</feature>
<evidence type="ECO:0000259" key="9">
    <source>
        <dbReference type="Pfam" id="PF07992"/>
    </source>
</evidence>
<dbReference type="RefSeq" id="WP_126704230.1">
    <property type="nucleotide sequence ID" value="NZ_CP034593.1"/>
</dbReference>
<evidence type="ECO:0000313" key="10">
    <source>
        <dbReference type="EMBL" id="AZQ77427.1"/>
    </source>
</evidence>
<evidence type="ECO:0000256" key="3">
    <source>
        <dbReference type="ARBA" id="ARBA00022827"/>
    </source>
</evidence>
<protein>
    <submittedName>
        <fullName evidence="10">Pyridine nucleotide-disulfide oxidoreductase</fullName>
    </submittedName>
</protein>
<dbReference type="PRINTS" id="PR00411">
    <property type="entry name" value="PNDRDTASEI"/>
</dbReference>
<feature type="binding site" evidence="6">
    <location>
        <position position="52"/>
    </location>
    <ligand>
        <name>FAD</name>
        <dbReference type="ChEBI" id="CHEBI:57692"/>
    </ligand>
</feature>
<evidence type="ECO:0000256" key="4">
    <source>
        <dbReference type="ARBA" id="ARBA00023002"/>
    </source>
</evidence>
<dbReference type="OrthoDB" id="4763248at2"/>
<dbReference type="PANTHER" id="PTHR43014">
    <property type="entry name" value="MERCURIC REDUCTASE"/>
    <property type="match status" value="1"/>
</dbReference>
<evidence type="ECO:0000256" key="6">
    <source>
        <dbReference type="PIRSR" id="PIRSR000350-3"/>
    </source>
</evidence>
<dbReference type="PIRSF" id="PIRSF000350">
    <property type="entry name" value="Mercury_reductase_MerA"/>
    <property type="match status" value="1"/>
</dbReference>
<dbReference type="InterPro" id="IPR004099">
    <property type="entry name" value="Pyr_nucl-diS_OxRdtase_dimer"/>
</dbReference>
<comment type="similarity">
    <text evidence="1">Belongs to the class-I pyridine nucleotide-disulfide oxidoreductase family.</text>
</comment>
<feature type="disulfide bond" description="Redox-active" evidence="7">
    <location>
        <begin position="43"/>
        <end position="48"/>
    </location>
</feature>
<dbReference type="SUPFAM" id="SSF51905">
    <property type="entry name" value="FAD/NAD(P)-binding domain"/>
    <property type="match status" value="1"/>
</dbReference>
<dbReference type="GO" id="GO:0050660">
    <property type="term" value="F:flavin adenine dinucleotide binding"/>
    <property type="evidence" value="ECO:0007669"/>
    <property type="project" value="TreeGrafter"/>
</dbReference>
<dbReference type="FunFam" id="3.30.390.30:FF:000001">
    <property type="entry name" value="Dihydrolipoyl dehydrogenase"/>
    <property type="match status" value="1"/>
</dbReference>
<dbReference type="PANTHER" id="PTHR43014:SF4">
    <property type="entry name" value="PYRIDINE NUCLEOTIDE-DISULFIDE OXIDOREDUCTASE RCLA-RELATED"/>
    <property type="match status" value="1"/>
</dbReference>
<feature type="binding site" evidence="6">
    <location>
        <position position="300"/>
    </location>
    <ligand>
        <name>FAD</name>
        <dbReference type="ChEBI" id="CHEBI:57692"/>
    </ligand>
</feature>
<keyword evidence="6" id="KW-0520">NAD</keyword>
<keyword evidence="6" id="KW-0547">Nucleotide-binding</keyword>
<organism evidence="10 11">
    <name type="scientific">Flaviflexus ciconiae</name>
    <dbReference type="NCBI Taxonomy" id="2496867"/>
    <lineage>
        <taxon>Bacteria</taxon>
        <taxon>Bacillati</taxon>
        <taxon>Actinomycetota</taxon>
        <taxon>Actinomycetes</taxon>
        <taxon>Actinomycetales</taxon>
        <taxon>Actinomycetaceae</taxon>
        <taxon>Flaviflexus</taxon>
    </lineage>
</organism>
<dbReference type="InterPro" id="IPR001100">
    <property type="entry name" value="Pyr_nuc-diS_OxRdtase"/>
</dbReference>
<comment type="cofactor">
    <cofactor evidence="6">
        <name>FAD</name>
        <dbReference type="ChEBI" id="CHEBI:57692"/>
    </cofactor>
    <text evidence="6">Binds 1 FAD per subunit.</text>
</comment>
<evidence type="ECO:0000256" key="2">
    <source>
        <dbReference type="ARBA" id="ARBA00022630"/>
    </source>
</evidence>
<gene>
    <name evidence="10" type="ORF">EJ997_08855</name>
</gene>
<keyword evidence="2" id="KW-0285">Flavoprotein</keyword>
<dbReference type="AlphaFoldDB" id="A0A3S9PYH7"/>
<accession>A0A3S9PYH7</accession>
<evidence type="ECO:0000313" key="11">
    <source>
        <dbReference type="Proteomes" id="UP000280344"/>
    </source>
</evidence>
<evidence type="ECO:0000256" key="5">
    <source>
        <dbReference type="PIRSR" id="PIRSR000350-2"/>
    </source>
</evidence>
<name>A0A3S9PYH7_9ACTO</name>
<dbReference type="Pfam" id="PF02852">
    <property type="entry name" value="Pyr_redox_dim"/>
    <property type="match status" value="1"/>
</dbReference>
<dbReference type="SUPFAM" id="SSF55424">
    <property type="entry name" value="FAD/NAD-linked reductases, dimerisation (C-terminal) domain"/>
    <property type="match status" value="1"/>
</dbReference>
<feature type="domain" description="FAD/NAD(P)-binding" evidence="9">
    <location>
        <begin position="4"/>
        <end position="310"/>
    </location>
</feature>
<dbReference type="InterPro" id="IPR023753">
    <property type="entry name" value="FAD/NAD-binding_dom"/>
</dbReference>
<dbReference type="KEGG" id="flh:EJ997_08855"/>
<dbReference type="Pfam" id="PF07992">
    <property type="entry name" value="Pyr_redox_2"/>
    <property type="match status" value="1"/>
</dbReference>
<dbReference type="EMBL" id="CP034593">
    <property type="protein sequence ID" value="AZQ77427.1"/>
    <property type="molecule type" value="Genomic_DNA"/>
</dbReference>
<dbReference type="Gene3D" id="3.50.50.60">
    <property type="entry name" value="FAD/NAD(P)-binding domain"/>
    <property type="match status" value="2"/>
</dbReference>
<proteinExistence type="inferred from homology"/>
<dbReference type="Proteomes" id="UP000280344">
    <property type="component" value="Chromosome"/>
</dbReference>
<reference evidence="10 11" key="1">
    <citation type="submission" date="2018-12" db="EMBL/GenBank/DDBJ databases">
        <title>Complete genome sequence of Flaviflexus sp. H23T48.</title>
        <authorList>
            <person name="Bae J.-W."/>
            <person name="Lee J.-Y."/>
        </authorList>
    </citation>
    <scope>NUCLEOTIDE SEQUENCE [LARGE SCALE GENOMIC DNA]</scope>
    <source>
        <strain evidence="10 11">H23T48</strain>
    </source>
</reference>
<dbReference type="InterPro" id="IPR036188">
    <property type="entry name" value="FAD/NAD-bd_sf"/>
</dbReference>